<dbReference type="RefSeq" id="XP_022940750.1">
    <property type="nucleotide sequence ID" value="XM_023084982.1"/>
</dbReference>
<dbReference type="SMART" id="SM00331">
    <property type="entry name" value="PP2C_SIG"/>
    <property type="match status" value="1"/>
</dbReference>
<keyword evidence="1" id="KW-0464">Manganese</keyword>
<organism evidence="3 4">
    <name type="scientific">Cucurbita moschata</name>
    <name type="common">Winter crookneck squash</name>
    <name type="synonym">Cucurbita pepo var. moschata</name>
    <dbReference type="NCBI Taxonomy" id="3662"/>
    <lineage>
        <taxon>Eukaryota</taxon>
        <taxon>Viridiplantae</taxon>
        <taxon>Streptophyta</taxon>
        <taxon>Embryophyta</taxon>
        <taxon>Tracheophyta</taxon>
        <taxon>Spermatophyta</taxon>
        <taxon>Magnoliopsida</taxon>
        <taxon>eudicotyledons</taxon>
        <taxon>Gunneridae</taxon>
        <taxon>Pentapetalae</taxon>
        <taxon>rosids</taxon>
        <taxon>fabids</taxon>
        <taxon>Cucurbitales</taxon>
        <taxon>Cucurbitaceae</taxon>
        <taxon>Cucurbiteae</taxon>
        <taxon>Cucurbita</taxon>
    </lineage>
</organism>
<evidence type="ECO:0000313" key="4">
    <source>
        <dbReference type="RefSeq" id="XP_022940750.1"/>
    </source>
</evidence>
<comment type="cofactor">
    <cofactor evidence="1">
        <name>Mn(2+)</name>
        <dbReference type="ChEBI" id="CHEBI:29035"/>
    </cofactor>
</comment>
<keyword evidence="1" id="KW-0378">Hydrolase</keyword>
<comment type="cofactor">
    <cofactor evidence="1">
        <name>Mg(2+)</name>
        <dbReference type="ChEBI" id="CHEBI:18420"/>
    </cofactor>
</comment>
<dbReference type="GeneID" id="111446253"/>
<gene>
    <name evidence="4" type="primary">LOC111446253</name>
</gene>
<comment type="similarity">
    <text evidence="1">Belongs to the PP2C family.</text>
</comment>
<proteinExistence type="inferred from homology"/>
<dbReference type="Pfam" id="PF07228">
    <property type="entry name" value="SpoIIE"/>
    <property type="match status" value="1"/>
</dbReference>
<dbReference type="PANTHER" id="PTHR12320">
    <property type="entry name" value="PROTEIN PHOSPHATASE 2C"/>
    <property type="match status" value="1"/>
</dbReference>
<comment type="catalytic activity">
    <reaction evidence="1">
        <text>O-phospho-L-threonyl-[protein] + H2O = L-threonyl-[protein] + phosphate</text>
        <dbReference type="Rhea" id="RHEA:47004"/>
        <dbReference type="Rhea" id="RHEA-COMP:11060"/>
        <dbReference type="Rhea" id="RHEA-COMP:11605"/>
        <dbReference type="ChEBI" id="CHEBI:15377"/>
        <dbReference type="ChEBI" id="CHEBI:30013"/>
        <dbReference type="ChEBI" id="CHEBI:43474"/>
        <dbReference type="ChEBI" id="CHEBI:61977"/>
        <dbReference type="EC" id="3.1.3.16"/>
    </reaction>
</comment>
<evidence type="ECO:0000313" key="3">
    <source>
        <dbReference type="Proteomes" id="UP000504609"/>
    </source>
</evidence>
<dbReference type="Proteomes" id="UP000504609">
    <property type="component" value="Unplaced"/>
</dbReference>
<dbReference type="InterPro" id="IPR036457">
    <property type="entry name" value="PPM-type-like_dom_sf"/>
</dbReference>
<keyword evidence="1" id="KW-0460">Magnesium</keyword>
<dbReference type="InterPro" id="IPR001932">
    <property type="entry name" value="PPM-type_phosphatase-like_dom"/>
</dbReference>
<dbReference type="KEGG" id="cmos:111446253"/>
<dbReference type="GO" id="GO:0046872">
    <property type="term" value="F:metal ion binding"/>
    <property type="evidence" value="ECO:0007669"/>
    <property type="project" value="UniProtKB-UniRule"/>
</dbReference>
<dbReference type="PROSITE" id="PS51746">
    <property type="entry name" value="PPM_2"/>
    <property type="match status" value="1"/>
</dbReference>
<reference evidence="4" key="1">
    <citation type="submission" date="2025-08" db="UniProtKB">
        <authorList>
            <consortium name="RefSeq"/>
        </authorList>
    </citation>
    <scope>IDENTIFICATION</scope>
    <source>
        <tissue evidence="4">Young leaves</tissue>
    </source>
</reference>
<evidence type="ECO:0000259" key="2">
    <source>
        <dbReference type="PROSITE" id="PS51746"/>
    </source>
</evidence>
<accession>A0A6J1FRH0</accession>
<keyword evidence="1" id="KW-0904">Protein phosphatase</keyword>
<dbReference type="Gene3D" id="3.60.40.10">
    <property type="entry name" value="PPM-type phosphatase domain"/>
    <property type="match status" value="2"/>
</dbReference>
<sequence length="256" mass="26622">MATATATAAPILKVEIGSFYIPKHNPSKPLGEDAHFVISDKLVVGVADGVGGWASKGIDAGVYARELIGNCVVAVSGDAGAVVKPKRVLMEAHSRTTAAGSSTACIISFDGEFLRAVNVGDSGFMIFRGGMFSYRSPVQRRAFNRPCQMGVGEKYDKPAAAWSGKIHIAAGDVIVIGTDGLFDNVFAKEIEDILVAEVAVDTAEGLAGLLAELALCNSSDTVNDGPFAKEAREAGRIHLGGKIDDITVIVAKVTAS</sequence>
<keyword evidence="1" id="KW-0479">Metal-binding</keyword>
<dbReference type="InterPro" id="IPR039123">
    <property type="entry name" value="PPTC7"/>
</dbReference>
<dbReference type="AlphaFoldDB" id="A0A6J1FRH0"/>
<name>A0A6J1FRH0_CUCMO</name>
<feature type="domain" description="PPM-type phosphatase" evidence="2">
    <location>
        <begin position="15"/>
        <end position="253"/>
    </location>
</feature>
<protein>
    <recommendedName>
        <fullName evidence="1">Protein phosphatase</fullName>
        <ecNumber evidence="1">3.1.3.16</ecNumber>
    </recommendedName>
</protein>
<dbReference type="EC" id="3.1.3.16" evidence="1"/>
<comment type="catalytic activity">
    <reaction evidence="1">
        <text>O-phospho-L-seryl-[protein] + H2O = L-seryl-[protein] + phosphate</text>
        <dbReference type="Rhea" id="RHEA:20629"/>
        <dbReference type="Rhea" id="RHEA-COMP:9863"/>
        <dbReference type="Rhea" id="RHEA-COMP:11604"/>
        <dbReference type="ChEBI" id="CHEBI:15377"/>
        <dbReference type="ChEBI" id="CHEBI:29999"/>
        <dbReference type="ChEBI" id="CHEBI:43474"/>
        <dbReference type="ChEBI" id="CHEBI:83421"/>
        <dbReference type="EC" id="3.1.3.16"/>
    </reaction>
</comment>
<dbReference type="GO" id="GO:0004722">
    <property type="term" value="F:protein serine/threonine phosphatase activity"/>
    <property type="evidence" value="ECO:0007669"/>
    <property type="project" value="UniProtKB-EC"/>
</dbReference>
<dbReference type="SMART" id="SM00332">
    <property type="entry name" value="PP2Cc"/>
    <property type="match status" value="1"/>
</dbReference>
<evidence type="ECO:0000256" key="1">
    <source>
        <dbReference type="RuleBase" id="RU366020"/>
    </source>
</evidence>
<dbReference type="SUPFAM" id="SSF81606">
    <property type="entry name" value="PP2C-like"/>
    <property type="match status" value="1"/>
</dbReference>
<keyword evidence="3" id="KW-1185">Reference proteome</keyword>
<dbReference type="PANTHER" id="PTHR12320:SF81">
    <property type="entry name" value="PROTEIN PHOSPHATASE 2C 23-RELATED"/>
    <property type="match status" value="1"/>
</dbReference>